<sequence>MHHRYCLLVVALLSAGGAAFGQQDPGQFRAAQLRELRQAQPLVGSYEGALGGRYPIRLQLSTRDSALTGQYYYCANGRLLDLTGRPTGEGGAVALRETAENDTVTTGRFVLRLQPDHSLTGTWYNAAGTVLLPFHLTRVPTTARVAAARVQTRTYLRTFEVPVVTVPDAGVRALLAHRFSLQSLMGEDLASLRAHAADQRESGVHYGSQELRYDVNCNERGLLSITVWEEGVGASIWHSYQSQAIDLNTGFAVDLADEIRPEQLSRFLALGQQKLRPVLEGIIAEQQELLQDEDREGLRAEQFSLASVREFKVAPNGLTFDHPTQYGMSNFLFRTLQGSFTGDFSWAELDAFLKPDSPLRRLMPR</sequence>
<protein>
    <recommendedName>
        <fullName evidence="4">DUF3298 domain-containing protein</fullName>
    </recommendedName>
</protein>
<reference evidence="2 3" key="1">
    <citation type="submission" date="2019-02" db="EMBL/GenBank/DDBJ databases">
        <title>Bacterial novel species isolated from soil.</title>
        <authorList>
            <person name="Jung H.-Y."/>
        </authorList>
    </citation>
    <scope>NUCLEOTIDE SEQUENCE [LARGE SCALE GENOMIC DNA]</scope>
    <source>
        <strain evidence="2 3">1-3-3-3</strain>
    </source>
</reference>
<feature type="signal peptide" evidence="1">
    <location>
        <begin position="1"/>
        <end position="21"/>
    </location>
</feature>
<dbReference type="Proteomes" id="UP000294155">
    <property type="component" value="Unassembled WGS sequence"/>
</dbReference>
<evidence type="ECO:0000256" key="1">
    <source>
        <dbReference type="SAM" id="SignalP"/>
    </source>
</evidence>
<dbReference type="RefSeq" id="WP_129919285.1">
    <property type="nucleotide sequence ID" value="NZ_SEWE01000002.1"/>
</dbReference>
<keyword evidence="3" id="KW-1185">Reference proteome</keyword>
<organism evidence="2 3">
    <name type="scientific">Hymenobacter persicinus</name>
    <dbReference type="NCBI Taxonomy" id="2025506"/>
    <lineage>
        <taxon>Bacteria</taxon>
        <taxon>Pseudomonadati</taxon>
        <taxon>Bacteroidota</taxon>
        <taxon>Cytophagia</taxon>
        <taxon>Cytophagales</taxon>
        <taxon>Hymenobacteraceae</taxon>
        <taxon>Hymenobacter</taxon>
    </lineage>
</organism>
<dbReference type="AlphaFoldDB" id="A0A4Q5LI24"/>
<comment type="caution">
    <text evidence="2">The sequence shown here is derived from an EMBL/GenBank/DDBJ whole genome shotgun (WGS) entry which is preliminary data.</text>
</comment>
<proteinExistence type="predicted"/>
<evidence type="ECO:0008006" key="4">
    <source>
        <dbReference type="Google" id="ProtNLM"/>
    </source>
</evidence>
<feature type="chain" id="PRO_5020749186" description="DUF3298 domain-containing protein" evidence="1">
    <location>
        <begin position="22"/>
        <end position="365"/>
    </location>
</feature>
<name>A0A4Q5LI24_9BACT</name>
<dbReference type="OrthoDB" id="868211at2"/>
<evidence type="ECO:0000313" key="2">
    <source>
        <dbReference type="EMBL" id="RYU84318.1"/>
    </source>
</evidence>
<dbReference type="EMBL" id="SEWE01000002">
    <property type="protein sequence ID" value="RYU84318.1"/>
    <property type="molecule type" value="Genomic_DNA"/>
</dbReference>
<keyword evidence="1" id="KW-0732">Signal</keyword>
<gene>
    <name evidence="2" type="ORF">EWM57_01085</name>
</gene>
<accession>A0A4Q5LI24</accession>
<evidence type="ECO:0000313" key="3">
    <source>
        <dbReference type="Proteomes" id="UP000294155"/>
    </source>
</evidence>